<evidence type="ECO:0000313" key="3">
    <source>
        <dbReference type="Proteomes" id="UP000078561"/>
    </source>
</evidence>
<dbReference type="Proteomes" id="UP000078561">
    <property type="component" value="Unassembled WGS sequence"/>
</dbReference>
<dbReference type="SUPFAM" id="SSF56281">
    <property type="entry name" value="Metallo-hydrolase/oxidoreductase"/>
    <property type="match status" value="1"/>
</dbReference>
<dbReference type="OMA" id="CGPDFRQ"/>
<keyword evidence="3" id="KW-1185">Reference proteome</keyword>
<dbReference type="Gene3D" id="3.60.15.10">
    <property type="entry name" value="Ribonuclease Z/Hydroxyacylglutathione hydrolase-like"/>
    <property type="match status" value="1"/>
</dbReference>
<evidence type="ECO:0000313" key="2">
    <source>
        <dbReference type="EMBL" id="SAL96979.1"/>
    </source>
</evidence>
<reference evidence="2" key="1">
    <citation type="submission" date="2016-04" db="EMBL/GenBank/DDBJ databases">
        <authorList>
            <person name="Evans L.H."/>
            <person name="Alamgir A."/>
            <person name="Owens N."/>
            <person name="Weber N.D."/>
            <person name="Virtaneva K."/>
            <person name="Barbian K."/>
            <person name="Babar A."/>
            <person name="Rosenke K."/>
        </authorList>
    </citation>
    <scope>NUCLEOTIDE SEQUENCE [LARGE SCALE GENOMIC DNA]</scope>
    <source>
        <strain evidence="2">CBS 101.48</strain>
    </source>
</reference>
<dbReference type="InParanoid" id="A0A168LKB9"/>
<dbReference type="FunCoup" id="A0A168LKB9">
    <property type="interactions" value="1"/>
</dbReference>
<dbReference type="EMBL" id="LT551507">
    <property type="protein sequence ID" value="SAL96979.1"/>
    <property type="molecule type" value="Genomic_DNA"/>
</dbReference>
<dbReference type="PANTHER" id="PTHR42663:SF6">
    <property type="entry name" value="HYDROLASE C777.06C-RELATED"/>
    <property type="match status" value="1"/>
</dbReference>
<protein>
    <recommendedName>
        <fullName evidence="1">Metallo-beta-lactamase domain-containing protein</fullName>
    </recommendedName>
</protein>
<gene>
    <name evidence="2" type="primary">ABSGL_02437.1 scaffold 3452</name>
</gene>
<name>A0A168LKB9_ABSGL</name>
<dbReference type="AlphaFoldDB" id="A0A168LKB9"/>
<accession>A0A168LKB9</accession>
<dbReference type="OrthoDB" id="341300at2759"/>
<feature type="domain" description="Metallo-beta-lactamase" evidence="1">
    <location>
        <begin position="68"/>
        <end position="265"/>
    </location>
</feature>
<proteinExistence type="predicted"/>
<dbReference type="PANTHER" id="PTHR42663">
    <property type="entry name" value="HYDROLASE C777.06C-RELATED-RELATED"/>
    <property type="match status" value="1"/>
</dbReference>
<organism evidence="2">
    <name type="scientific">Absidia glauca</name>
    <name type="common">Pin mould</name>
    <dbReference type="NCBI Taxonomy" id="4829"/>
    <lineage>
        <taxon>Eukaryota</taxon>
        <taxon>Fungi</taxon>
        <taxon>Fungi incertae sedis</taxon>
        <taxon>Mucoromycota</taxon>
        <taxon>Mucoromycotina</taxon>
        <taxon>Mucoromycetes</taxon>
        <taxon>Mucorales</taxon>
        <taxon>Cunninghamellaceae</taxon>
        <taxon>Absidia</taxon>
    </lineage>
</organism>
<dbReference type="STRING" id="4829.A0A168LKB9"/>
<sequence>MATVVDLIFLGTGNSGCIPNVCCLTNPKANCTVCLSSMTNEGRKNKRRNVSVAIRFRKHADPPGSRLRTILIDCGKTFYEGSIDLFPKYGIRELDGIVLTHPHADAIFGLDDARMLTLGSAVQDKVDIYLTDETMDTVTTTFPYLVSANLATGGGDVATFKYHIFDPTKTLSIHGLDFTPLPVHHGIYFTTRQPYVCHGFQFGDITYISDTNYIPPETMQTIKTKPSRVLVLDCLRVGSSHASHFGTEDALDATREINAFKTYYVGFGHAMDHYDTESSLKLLESTDGLRVAPAFDGLCLHLETKDRIVESSPFTDSVTIH</sequence>
<dbReference type="InterPro" id="IPR036866">
    <property type="entry name" value="RibonucZ/Hydroxyglut_hydro"/>
</dbReference>
<dbReference type="Pfam" id="PF12706">
    <property type="entry name" value="Lactamase_B_2"/>
    <property type="match status" value="1"/>
</dbReference>
<evidence type="ECO:0000259" key="1">
    <source>
        <dbReference type="Pfam" id="PF12706"/>
    </source>
</evidence>
<dbReference type="CDD" id="cd16279">
    <property type="entry name" value="metallo-hydrolase-like_MBL-fold"/>
    <property type="match status" value="1"/>
</dbReference>
<dbReference type="InterPro" id="IPR001279">
    <property type="entry name" value="Metallo-B-lactamas"/>
</dbReference>